<name>A0A979FTC1_HYAAZ</name>
<dbReference type="CTD" id="285175"/>
<dbReference type="Pfam" id="PF20262">
    <property type="entry name" value="UNC80_C"/>
    <property type="match status" value="3"/>
</dbReference>
<dbReference type="InterPro" id="IPR045852">
    <property type="entry name" value="UNC80_central"/>
</dbReference>
<feature type="compositionally biased region" description="Gly residues" evidence="1">
    <location>
        <begin position="1873"/>
        <end position="1887"/>
    </location>
</feature>
<evidence type="ECO:0000259" key="2">
    <source>
        <dbReference type="Pfam" id="PF19424"/>
    </source>
</evidence>
<feature type="non-terminal residue" evidence="5">
    <location>
        <position position="1"/>
    </location>
</feature>
<proteinExistence type="predicted"/>
<dbReference type="RefSeq" id="XP_047739857.1">
    <property type="nucleotide sequence ID" value="XM_047883901.1"/>
</dbReference>
<feature type="compositionally biased region" description="Basic and acidic residues" evidence="1">
    <location>
        <begin position="420"/>
        <end position="429"/>
    </location>
</feature>
<dbReference type="GeneID" id="108682320"/>
<dbReference type="GO" id="GO:0055080">
    <property type="term" value="P:monoatomic cation homeostasis"/>
    <property type="evidence" value="ECO:0007669"/>
    <property type="project" value="TreeGrafter"/>
</dbReference>
<dbReference type="KEGG" id="hazt:108682320"/>
<feature type="region of interest" description="Disordered" evidence="1">
    <location>
        <begin position="376"/>
        <end position="429"/>
    </location>
</feature>
<evidence type="ECO:0000256" key="1">
    <source>
        <dbReference type="SAM" id="MobiDB-lite"/>
    </source>
</evidence>
<feature type="compositionally biased region" description="Basic and acidic residues" evidence="1">
    <location>
        <begin position="463"/>
        <end position="481"/>
    </location>
</feature>
<feature type="domain" description="Protein UNC80 central region" evidence="2">
    <location>
        <begin position="24"/>
        <end position="130"/>
    </location>
</feature>
<protein>
    <submittedName>
        <fullName evidence="5">Protein unc-80 homolog</fullName>
    </submittedName>
</protein>
<gene>
    <name evidence="5" type="primary">LOC108682320</name>
</gene>
<feature type="region of interest" description="Disordered" evidence="1">
    <location>
        <begin position="446"/>
        <end position="579"/>
    </location>
</feature>
<feature type="compositionally biased region" description="Low complexity" evidence="1">
    <location>
        <begin position="1966"/>
        <end position="1979"/>
    </location>
</feature>
<feature type="domain" description="Protein UNC80 C-terminal" evidence="3">
    <location>
        <begin position="1468"/>
        <end position="1733"/>
    </location>
</feature>
<feature type="region of interest" description="Disordered" evidence="1">
    <location>
        <begin position="230"/>
        <end position="312"/>
    </location>
</feature>
<dbReference type="InterPro" id="IPR046460">
    <property type="entry name" value="UNC80_C"/>
</dbReference>
<feature type="region of interest" description="Disordered" evidence="1">
    <location>
        <begin position="1565"/>
        <end position="1599"/>
    </location>
</feature>
<evidence type="ECO:0000313" key="5">
    <source>
        <dbReference type="RefSeq" id="XP_047739857.1"/>
    </source>
</evidence>
<feature type="compositionally biased region" description="Pro residues" evidence="1">
    <location>
        <begin position="1766"/>
        <end position="1781"/>
    </location>
</feature>
<feature type="domain" description="Protein UNC80 central region" evidence="2">
    <location>
        <begin position="578"/>
        <end position="689"/>
    </location>
</feature>
<evidence type="ECO:0000259" key="3">
    <source>
        <dbReference type="Pfam" id="PF20262"/>
    </source>
</evidence>
<feature type="compositionally biased region" description="Low complexity" evidence="1">
    <location>
        <begin position="491"/>
        <end position="579"/>
    </location>
</feature>
<feature type="compositionally biased region" description="Polar residues" evidence="1">
    <location>
        <begin position="1948"/>
        <end position="1959"/>
    </location>
</feature>
<evidence type="ECO:0000313" key="4">
    <source>
        <dbReference type="Proteomes" id="UP000694843"/>
    </source>
</evidence>
<dbReference type="Pfam" id="PF19424">
    <property type="entry name" value="UNC80"/>
    <property type="match status" value="3"/>
</dbReference>
<sequence>IFRTYSRTFFPNILHVVLAPQPGSAVVARAAMLLEVAHLVHRCNRGQWPTWMRLPTVPRPAMARGPRRAGHLLQRDAAAKFHAWAEALGARLEELVGAGPTPEELVAPVTDADARRALRQADEEEDFLDEGWPPQSGGLGVRENTGRRCSIALSASGLPHASAQSLHSIADAHTQGYTSERSKHYQYYGTEKNGIRLHRTLKYKQLDTSTHCWEDERRRAGGQAAVRAANLYGKKSSRDPNSSFKRRSFKLKRKAKEPDTDSMKRSDSIRSRRKVSAVSERSDTSEQEIGDGSGGEESPGPLSTDDLPDSPLQEGEEQRLMTHMPWLRPVIRLASSFNMICPHQGFCHPYCYRRHMRASRRLLHAVRKMYGDEQETMKGDVTVSRASGHHGGRTGHHHGKKDKKHRKSLEHGGGHASPIKRKDSFPRRDKIEKPADLSAVLTRLGHHQGSSMHLSKDTLATDGGHHVDGGHEKKDGDEKHPPPPVVKYIKQQVGQGPEQQVGQGPEQQVGQGPEQQVGQGPEQQVGQGPEQQVGQGPEQQVSQGPEQQVGQGPEQQVGQGPEQQVSQGPEQQVGQGPEQQVAATAGVVFIVAGVRVPQFTSDVISRELTHSDPSVRLNAILRFQTLWRSRHQAWPRMEEGGQLTFKVPPHGIEFTLPSPKVGVESLHVVDPPWMPLIKMNLEEVTLSQIQHFGNSAPEVNCYFDKEKEGEKGESKAAEGTSLRPLVAPPVTIAQQLFPSSLCSTVLTIIHLLDDPAVTPDGVAVYQVAHQVIWLCLVEDSALFLRFFLEKLTRERQDVMVRLLRRLVRFITHLPSQAAFALYNYMVGYVMFYVRAPGDTSHQHIAAAHAILWNVVPSMQGILFKDLKQIFRKEQCDSFLLLTANVPSAKKIIVHGPGGADAGGIPSQFPIQEDTQFFQILQEALDFFGIPEQDHNSYFLFDHKTNQMHNPQSFVRDFYFFKRAQYPQLVMVHMEPGAAHEALQMQAFTHKLIEIGKVLMAWAVMRQDKLGRSCAKIRYLMDAVISDRYLMDAVISDRYLMDAVISDRYLMDAVISDKYLMDAVISDRYLLVMPTLLRVYSNYSSNKMVTSAVEFGVKQLYILHRKPFVLQMLGSVASILDSDEHATYGDANKVQPRRLFDLLVSMERLHEDPLYILDLVTLDKPLRALDFCYHDESDNLPLLETLDMCVTVVAFSADSKRGHQMLTILDAILSMIMQHIRKVKSSSRDGRQEREIIHHIAVSIKTMIINCEPLAKNYTGPQRATGEGKGSSRVNYGRSSRVHGPPIEPDDDSHSRYYSDSRRYQNYERDVEDSEALRAEFRRPRDTLLHVVAEFLTKASTRLAEINRRGHDPDLIFTQCTQRLAEVAHTLLKVAPYDASTMGCRGLVRYMNEILPYPDWCREDLRPALINILRRLDKMFNKIAKNSSIKSLVLGEKLGESEGGGGVLGVASSVGGAFGTGGGGGGAAALGTLTPPQHFCSMVVKTIALHIHAMGVSYSLEQACGGSTVLPTQERAENLIMNLLLPLCLRVGCGRKDVPKLRPVDLSYALSVLLFAINPPLAKVGGGPHPGPGGASSAGGKSGLGGGAGGTMSGDQRTTSWSQIDSRGAIYPKLRPTLLRAAFLGLKVMLVCFEKQLSNDWLRILHCLRDLDSRGQVGHAFWDFLDFTATYRTPLFLLMRPFILHKLRCSDATSEHYRALVRGRLLGLTLPRPRSRGSLLLDLARQVKCLKEELSSSRLMGEMEARPSTLEVQSEVSSGRPKKGARPPGPDAPPKPSSSPPPRQRRGSVRFGRAGALPSAAEAPGDRLQRNKGAFLLRKRASSANLMASAAAVAPTPAALKADQKQLTAAASFLQEEGEPGSFSSPSSPPRESGSGGGAEECAVGGGDRSTSGALANKHRLQRQMAQSRKTFRLRRSKRGHGESHGSETSDMEASETSLASGGEKGHTSPKSANGSTPSAEPQEGKATAAPGETASASPGAAGGNGGSSSSGPSTGSVRAPRCGSPRGDAPKRPSVGSLVGPAALPPGKEMTAPLLKKERTPLFLPGSGRGKVATGAVGGDAGVGAGVLAAPRSTWGDEGTSHQDLSKIELQVRSSHTRYPLLGVTTSGMRSPPSTITLTRPLHPRKTSAGSLAGLLRSGPSSFDGHTEAGRAAVLRVDDNQYLLTSFTDLDEEDTLI</sequence>
<organism evidence="4 5">
    <name type="scientific">Hyalella azteca</name>
    <name type="common">Amphipod</name>
    <dbReference type="NCBI Taxonomy" id="294128"/>
    <lineage>
        <taxon>Eukaryota</taxon>
        <taxon>Metazoa</taxon>
        <taxon>Ecdysozoa</taxon>
        <taxon>Arthropoda</taxon>
        <taxon>Crustacea</taxon>
        <taxon>Multicrustacea</taxon>
        <taxon>Malacostraca</taxon>
        <taxon>Eumalacostraca</taxon>
        <taxon>Peracarida</taxon>
        <taxon>Amphipoda</taxon>
        <taxon>Senticaudata</taxon>
        <taxon>Talitrida</taxon>
        <taxon>Talitroidea</taxon>
        <taxon>Hyalellidae</taxon>
        <taxon>Hyalella</taxon>
    </lineage>
</organism>
<feature type="compositionally biased region" description="Basic residues" evidence="1">
    <location>
        <begin position="387"/>
        <end position="408"/>
    </location>
</feature>
<feature type="region of interest" description="Disordered" evidence="1">
    <location>
        <begin position="1848"/>
        <end position="2031"/>
    </location>
</feature>
<dbReference type="Proteomes" id="UP000694843">
    <property type="component" value="Unplaced"/>
</dbReference>
<dbReference type="OrthoDB" id="5584001at2759"/>
<feature type="domain" description="Protein UNC80 central region" evidence="2">
    <location>
        <begin position="153"/>
        <end position="495"/>
    </location>
</feature>
<feature type="compositionally biased region" description="Low complexity" evidence="1">
    <location>
        <begin position="1859"/>
        <end position="1872"/>
    </location>
</feature>
<feature type="domain" description="Protein UNC80 C-terminal" evidence="3">
    <location>
        <begin position="731"/>
        <end position="1009"/>
    </location>
</feature>
<dbReference type="PANTHER" id="PTHR31781:SF1">
    <property type="entry name" value="PROTEIN UNC-80 HOMOLOG"/>
    <property type="match status" value="1"/>
</dbReference>
<dbReference type="SUPFAM" id="SSF69349">
    <property type="entry name" value="Phage fibre proteins"/>
    <property type="match status" value="1"/>
</dbReference>
<dbReference type="GO" id="GO:0034703">
    <property type="term" value="C:cation channel complex"/>
    <property type="evidence" value="ECO:0007669"/>
    <property type="project" value="TreeGrafter"/>
</dbReference>
<feature type="domain" description="Protein UNC80 C-terminal" evidence="3">
    <location>
        <begin position="1065"/>
        <end position="1430"/>
    </location>
</feature>
<keyword evidence="4" id="KW-1185">Reference proteome</keyword>
<dbReference type="GO" id="GO:0005261">
    <property type="term" value="F:monoatomic cation channel activity"/>
    <property type="evidence" value="ECO:0007669"/>
    <property type="project" value="TreeGrafter"/>
</dbReference>
<dbReference type="PANTHER" id="PTHR31781">
    <property type="entry name" value="UNC80"/>
    <property type="match status" value="1"/>
</dbReference>
<feature type="region of interest" description="Disordered" evidence="1">
    <location>
        <begin position="1739"/>
        <end position="1788"/>
    </location>
</feature>
<feature type="compositionally biased region" description="Basic residues" evidence="1">
    <location>
        <begin position="244"/>
        <end position="255"/>
    </location>
</feature>
<accession>A0A979FTC1</accession>
<reference evidence="5" key="1">
    <citation type="submission" date="2025-08" db="UniProtKB">
        <authorList>
            <consortium name="RefSeq"/>
        </authorList>
    </citation>
    <scope>IDENTIFICATION</scope>
    <source>
        <tissue evidence="5">Whole organism</tissue>
    </source>
</reference>
<feature type="compositionally biased region" description="Basic and acidic residues" evidence="1">
    <location>
        <begin position="256"/>
        <end position="270"/>
    </location>
</feature>
<feature type="compositionally biased region" description="Gly residues" evidence="1">
    <location>
        <begin position="1565"/>
        <end position="1591"/>
    </location>
</feature>
<feature type="compositionally biased region" description="Basic residues" evidence="1">
    <location>
        <begin position="1909"/>
        <end position="1918"/>
    </location>
</feature>
<dbReference type="GO" id="GO:0030424">
    <property type="term" value="C:axon"/>
    <property type="evidence" value="ECO:0007669"/>
    <property type="project" value="TreeGrafter"/>
</dbReference>
<feature type="region of interest" description="Disordered" evidence="1">
    <location>
        <begin position="1258"/>
        <end position="1297"/>
    </location>
</feature>